<feature type="domain" description="Amidohydrolase-related" evidence="6">
    <location>
        <begin position="22"/>
        <end position="239"/>
    </location>
</feature>
<keyword evidence="3" id="KW-0378">Hydrolase</keyword>
<dbReference type="EMBL" id="AP028212">
    <property type="protein sequence ID" value="BEI87454.1"/>
    <property type="molecule type" value="Genomic_DNA"/>
</dbReference>
<accession>A0AA48KWS0</accession>
<dbReference type="Pfam" id="PF01979">
    <property type="entry name" value="Amidohydro_1"/>
    <property type="match status" value="1"/>
</dbReference>
<name>A0AA48KWS0_9TREE</name>
<evidence type="ECO:0000313" key="8">
    <source>
        <dbReference type="Proteomes" id="UP001233271"/>
    </source>
</evidence>
<proteinExistence type="predicted"/>
<dbReference type="GO" id="GO:0005829">
    <property type="term" value="C:cytosol"/>
    <property type="evidence" value="ECO:0007669"/>
    <property type="project" value="TreeGrafter"/>
</dbReference>
<evidence type="ECO:0000256" key="5">
    <source>
        <dbReference type="SAM" id="MobiDB-lite"/>
    </source>
</evidence>
<dbReference type="RefSeq" id="XP_060452720.1">
    <property type="nucleotide sequence ID" value="XM_060597367.1"/>
</dbReference>
<protein>
    <recommendedName>
        <fullName evidence="6">Amidohydrolase-related domain-containing protein</fullName>
    </recommendedName>
</protein>
<dbReference type="SUPFAM" id="SSF51556">
    <property type="entry name" value="Metallo-dependent hydrolases"/>
    <property type="match status" value="1"/>
</dbReference>
<reference evidence="7" key="1">
    <citation type="journal article" date="2023" name="BMC Genomics">
        <title>Chromosome-level genome assemblies of Cutaneotrichosporon spp. (Trichosporonales, Basidiomycota) reveal imbalanced evolution between nucleotide sequences and chromosome synteny.</title>
        <authorList>
            <person name="Kobayashi Y."/>
            <person name="Kayamori A."/>
            <person name="Aoki K."/>
            <person name="Shiwa Y."/>
            <person name="Matsutani M."/>
            <person name="Fujita N."/>
            <person name="Sugita T."/>
            <person name="Iwasaki W."/>
            <person name="Tanaka N."/>
            <person name="Takashima M."/>
        </authorList>
    </citation>
    <scope>NUCLEOTIDE SEQUENCE</scope>
    <source>
        <strain evidence="7">HIS019</strain>
    </source>
</reference>
<dbReference type="KEGG" id="ccac:CcaHIS019_0101720"/>
<feature type="compositionally biased region" description="Acidic residues" evidence="5">
    <location>
        <begin position="387"/>
        <end position="400"/>
    </location>
</feature>
<dbReference type="GO" id="GO:0008270">
    <property type="term" value="F:zinc ion binding"/>
    <property type="evidence" value="ECO:0007669"/>
    <property type="project" value="TreeGrafter"/>
</dbReference>
<dbReference type="GeneID" id="85491325"/>
<dbReference type="Gene3D" id="3.20.20.140">
    <property type="entry name" value="Metal-dependent hydrolases"/>
    <property type="match status" value="1"/>
</dbReference>
<dbReference type="PANTHER" id="PTHR11271:SF6">
    <property type="entry name" value="GUANINE DEAMINASE"/>
    <property type="match status" value="1"/>
</dbReference>
<dbReference type="AlphaFoldDB" id="A0AA48KWS0"/>
<dbReference type="InterPro" id="IPR051607">
    <property type="entry name" value="Metallo-dep_hydrolases"/>
</dbReference>
<evidence type="ECO:0000259" key="6">
    <source>
        <dbReference type="Pfam" id="PF01979"/>
    </source>
</evidence>
<keyword evidence="4" id="KW-0862">Zinc</keyword>
<dbReference type="Proteomes" id="UP001233271">
    <property type="component" value="Chromosome 1"/>
</dbReference>
<evidence type="ECO:0000256" key="4">
    <source>
        <dbReference type="ARBA" id="ARBA00022833"/>
    </source>
</evidence>
<gene>
    <name evidence="7" type="ORF">CcaverHIS019_0101720</name>
</gene>
<feature type="compositionally biased region" description="Low complexity" evidence="5">
    <location>
        <begin position="426"/>
        <end position="439"/>
    </location>
</feature>
<evidence type="ECO:0000256" key="1">
    <source>
        <dbReference type="ARBA" id="ARBA00001947"/>
    </source>
</evidence>
<evidence type="ECO:0000256" key="2">
    <source>
        <dbReference type="ARBA" id="ARBA00022723"/>
    </source>
</evidence>
<feature type="region of interest" description="Disordered" evidence="5">
    <location>
        <begin position="473"/>
        <end position="540"/>
    </location>
</feature>
<keyword evidence="2" id="KW-0479">Metal-binding</keyword>
<organism evidence="7 8">
    <name type="scientific">Cutaneotrichosporon cavernicola</name>
    <dbReference type="NCBI Taxonomy" id="279322"/>
    <lineage>
        <taxon>Eukaryota</taxon>
        <taxon>Fungi</taxon>
        <taxon>Dikarya</taxon>
        <taxon>Basidiomycota</taxon>
        <taxon>Agaricomycotina</taxon>
        <taxon>Tremellomycetes</taxon>
        <taxon>Trichosporonales</taxon>
        <taxon>Trichosporonaceae</taxon>
        <taxon>Cutaneotrichosporon</taxon>
    </lineage>
</organism>
<comment type="cofactor">
    <cofactor evidence="1">
        <name>Zn(2+)</name>
        <dbReference type="ChEBI" id="CHEBI:29105"/>
    </cofactor>
</comment>
<evidence type="ECO:0000313" key="7">
    <source>
        <dbReference type="EMBL" id="BEI87454.1"/>
    </source>
</evidence>
<feature type="compositionally biased region" description="Acidic residues" evidence="5">
    <location>
        <begin position="362"/>
        <end position="379"/>
    </location>
</feature>
<dbReference type="InterPro" id="IPR006680">
    <property type="entry name" value="Amidohydro-rel"/>
</dbReference>
<evidence type="ECO:0000256" key="3">
    <source>
        <dbReference type="ARBA" id="ARBA00022801"/>
    </source>
</evidence>
<dbReference type="InterPro" id="IPR032466">
    <property type="entry name" value="Metal_Hydrolase"/>
</dbReference>
<keyword evidence="8" id="KW-1185">Reference proteome</keyword>
<feature type="region of interest" description="Disordered" evidence="5">
    <location>
        <begin position="318"/>
        <end position="458"/>
    </location>
</feature>
<sequence>MSPRPTYGESSLAEALTNTTAFLDSMEALTSTFPPHERLVQPVLTPRFVPVCSDELLSSLGRLAKERNLMIQSHMCESRDQMAWVQLTRGRADEDVFDGAGLLTPHTVQAHVTALSRDLVDLVKERGVTVAHCPLSNAYFSDAAFPLREALDAGVKVGLGSDIAGGYALPIQVAMRNAVLVARLREGARREGSSQPGKEEEGNLHVDWKESLYLATAGGRDALGLAGTFKVGAPFDAQQITLVQDGPVGSLDIFDLGDDEKWWHEAVERWWDVGAGAEGEVGWIGWEEESTHLHILILEPQSPTNLILTFSDLPSPHITPSLPHPTHSLVMSSNPTRRSSRARRAATVFGNAVSSDQKYGSDDEFSVQGDPEDEYESPDSTDWAGAPEEESLEARLEDEEPKSKRTKKSPKGKEEKALKGPKSKLSRSSASKRTTKTPTGVLNKSVARKPTKLPQKVGLNELAGAKLVNKVVPESGDEAEDVAAESSGDQGCAKSSDKMDVDDDAGSAVSSDAEGDTPPPIKKTVAEAPPKTPAKPKGKPVFLAKLAGPTNNASGTKAQVRLLAHNIVRATSNQVGGCKATSDDSDSGLTVVDDDDNLKIASYTVSAVDDGVVSGEKCESARHCVNS</sequence>
<dbReference type="GO" id="GO:0008892">
    <property type="term" value="F:guanine deaminase activity"/>
    <property type="evidence" value="ECO:0007669"/>
    <property type="project" value="TreeGrafter"/>
</dbReference>
<dbReference type="GO" id="GO:0046098">
    <property type="term" value="P:guanine metabolic process"/>
    <property type="evidence" value="ECO:0007669"/>
    <property type="project" value="TreeGrafter"/>
</dbReference>
<dbReference type="PANTHER" id="PTHR11271">
    <property type="entry name" value="GUANINE DEAMINASE"/>
    <property type="match status" value="1"/>
</dbReference>